<evidence type="ECO:0000313" key="3">
    <source>
        <dbReference type="EMBL" id="MCP1102760.1"/>
    </source>
</evidence>
<dbReference type="RefSeq" id="WP_262066546.1">
    <property type="nucleotide sequence ID" value="NZ_JAMXOD010000013.1"/>
</dbReference>
<keyword evidence="2" id="KW-1133">Transmembrane helix</keyword>
<dbReference type="InterPro" id="IPR012902">
    <property type="entry name" value="N_methyl_site"/>
</dbReference>
<feature type="transmembrane region" description="Helical" evidence="2">
    <location>
        <begin position="12"/>
        <end position="36"/>
    </location>
</feature>
<dbReference type="InterPro" id="IPR045584">
    <property type="entry name" value="Pilin-like"/>
</dbReference>
<protein>
    <submittedName>
        <fullName evidence="3">Type II secretion system GspH family protein</fullName>
    </submittedName>
</protein>
<keyword evidence="4" id="KW-1185">Reference proteome</keyword>
<dbReference type="Pfam" id="PF07963">
    <property type="entry name" value="N_methyl"/>
    <property type="match status" value="1"/>
</dbReference>
<dbReference type="PROSITE" id="PS00409">
    <property type="entry name" value="PROKAR_NTER_METHYL"/>
    <property type="match status" value="1"/>
</dbReference>
<organism evidence="3 4">
    <name type="scientific">Aequitasia blattaphilus</name>
    <dbReference type="NCBI Taxonomy" id="2949332"/>
    <lineage>
        <taxon>Bacteria</taxon>
        <taxon>Bacillati</taxon>
        <taxon>Bacillota</taxon>
        <taxon>Clostridia</taxon>
        <taxon>Lachnospirales</taxon>
        <taxon>Lachnospiraceae</taxon>
        <taxon>Aequitasia</taxon>
    </lineage>
</organism>
<feature type="compositionally biased region" description="Polar residues" evidence="1">
    <location>
        <begin position="150"/>
        <end position="165"/>
    </location>
</feature>
<reference evidence="3 4" key="1">
    <citation type="journal article" date="2022" name="Genome Biol. Evol.">
        <title>Host diet, physiology and behaviors set the stage for Lachnospiraceae cladogenesis.</title>
        <authorList>
            <person name="Vera-Ponce De Leon A."/>
            <person name="Schneider M."/>
            <person name="Jahnes B.C."/>
            <person name="Sadowski V."/>
            <person name="Camuy-Velez L.A."/>
            <person name="Duan J."/>
            <person name="Sabree Z.L."/>
        </authorList>
    </citation>
    <scope>NUCLEOTIDE SEQUENCE [LARGE SCALE GENOMIC DNA]</scope>
    <source>
        <strain evidence="3 4">PAL113</strain>
    </source>
</reference>
<evidence type="ECO:0000313" key="4">
    <source>
        <dbReference type="Proteomes" id="UP001523566"/>
    </source>
</evidence>
<evidence type="ECO:0000256" key="1">
    <source>
        <dbReference type="SAM" id="MobiDB-lite"/>
    </source>
</evidence>
<comment type="caution">
    <text evidence="3">The sequence shown here is derived from an EMBL/GenBank/DDBJ whole genome shotgun (WGS) entry which is preliminary data.</text>
</comment>
<name>A0ABT1EA98_9FIRM</name>
<dbReference type="Gene3D" id="3.30.700.10">
    <property type="entry name" value="Glycoprotein, Type 4 Pilin"/>
    <property type="match status" value="1"/>
</dbReference>
<evidence type="ECO:0000256" key="2">
    <source>
        <dbReference type="SAM" id="Phobius"/>
    </source>
</evidence>
<dbReference type="PANTHER" id="PTHR30093">
    <property type="entry name" value="GENERAL SECRETION PATHWAY PROTEIN G"/>
    <property type="match status" value="1"/>
</dbReference>
<dbReference type="EMBL" id="JAMZFW010000013">
    <property type="protein sequence ID" value="MCP1102760.1"/>
    <property type="molecule type" value="Genomic_DNA"/>
</dbReference>
<keyword evidence="2" id="KW-0472">Membrane</keyword>
<dbReference type="SUPFAM" id="SSF54523">
    <property type="entry name" value="Pili subunits"/>
    <property type="match status" value="1"/>
</dbReference>
<dbReference type="NCBIfam" id="TIGR02532">
    <property type="entry name" value="IV_pilin_GFxxxE"/>
    <property type="match status" value="1"/>
</dbReference>
<gene>
    <name evidence="3" type="ORF">NK125_10055</name>
</gene>
<feature type="compositionally biased region" description="Gly residues" evidence="1">
    <location>
        <begin position="131"/>
        <end position="141"/>
    </location>
</feature>
<feature type="region of interest" description="Disordered" evidence="1">
    <location>
        <begin position="128"/>
        <end position="165"/>
    </location>
</feature>
<proteinExistence type="predicted"/>
<accession>A0ABT1EA98</accession>
<sequence>MTQKENHQKKGFTLVEMIVVLTIIGILAAILTPSLVKYIQKAQQQSIIHNGRQAYLSAQTLSAEKYVSSLWTEPTKTEVLTSAKLDGEILNMTFTEYGFVDSTEDKPFRYLEKGIIVKFADGKWTIDDGTGSDGTDGGDNSGGNPPETDGSVTLTDSSNNTHTIRPSSSWADIQAKIINGWNITPGLVLSDETGTYVCNTWSNGWIRDEAAKDWTLQDFLAARPDYFIKLNEDSKIWTTDDLTEGHWKDGETPKKGDIYFNSGQYYVAPNDKGMWSAGTSEWISIKGQNE</sequence>
<keyword evidence="2" id="KW-0812">Transmembrane</keyword>
<dbReference type="Proteomes" id="UP001523566">
    <property type="component" value="Unassembled WGS sequence"/>
</dbReference>